<dbReference type="EMBL" id="MU070179">
    <property type="protein sequence ID" value="KAF5829299.1"/>
    <property type="molecule type" value="Genomic_DNA"/>
</dbReference>
<keyword evidence="1" id="KW-0812">Transmembrane</keyword>
<evidence type="ECO:0000313" key="2">
    <source>
        <dbReference type="EMBL" id="KAF5829299.1"/>
    </source>
</evidence>
<gene>
    <name evidence="2" type="ORF">DUNSADRAFT_16297</name>
</gene>
<reference evidence="2" key="1">
    <citation type="submission" date="2017-08" db="EMBL/GenBank/DDBJ databases">
        <authorList>
            <person name="Polle J.E."/>
            <person name="Barry K."/>
            <person name="Cushman J."/>
            <person name="Schmutz J."/>
            <person name="Tran D."/>
            <person name="Hathwaick L.T."/>
            <person name="Yim W.C."/>
            <person name="Jenkins J."/>
            <person name="Mckie-Krisberg Z.M."/>
            <person name="Prochnik S."/>
            <person name="Lindquist E."/>
            <person name="Dockter R.B."/>
            <person name="Adam C."/>
            <person name="Molina H."/>
            <person name="Bunkerborg J."/>
            <person name="Jin E."/>
            <person name="Buchheim M."/>
            <person name="Magnuson J."/>
        </authorList>
    </citation>
    <scope>NUCLEOTIDE SEQUENCE</scope>
    <source>
        <strain evidence="2">CCAP 19/18</strain>
    </source>
</reference>
<keyword evidence="1" id="KW-0472">Membrane</keyword>
<name>A0ABQ7G3V5_DUNSA</name>
<accession>A0ABQ7G3V5</accession>
<evidence type="ECO:0000256" key="1">
    <source>
        <dbReference type="SAM" id="Phobius"/>
    </source>
</evidence>
<dbReference type="Pfam" id="PF15879">
    <property type="entry name" value="MWFE"/>
    <property type="match status" value="1"/>
</dbReference>
<keyword evidence="3" id="KW-1185">Reference proteome</keyword>
<comment type="caution">
    <text evidence="2">The sequence shown here is derived from an EMBL/GenBank/DDBJ whole genome shotgun (WGS) entry which is preliminary data.</text>
</comment>
<feature type="transmembrane region" description="Helical" evidence="1">
    <location>
        <begin position="6"/>
        <end position="23"/>
    </location>
</feature>
<organism evidence="2 3">
    <name type="scientific">Dunaliella salina</name>
    <name type="common">Green alga</name>
    <name type="synonym">Protococcus salinus</name>
    <dbReference type="NCBI Taxonomy" id="3046"/>
    <lineage>
        <taxon>Eukaryota</taxon>
        <taxon>Viridiplantae</taxon>
        <taxon>Chlorophyta</taxon>
        <taxon>core chlorophytes</taxon>
        <taxon>Chlorophyceae</taxon>
        <taxon>CS clade</taxon>
        <taxon>Chlamydomonadales</taxon>
        <taxon>Dunaliellaceae</taxon>
        <taxon>Dunaliella</taxon>
    </lineage>
</organism>
<keyword evidence="1" id="KW-1133">Transmembrane helix</keyword>
<protein>
    <submittedName>
        <fullName evidence="2">NADH:ubiquinone oxidoreductase 8 kDa subunit</fullName>
    </submittedName>
</protein>
<evidence type="ECO:0000313" key="3">
    <source>
        <dbReference type="Proteomes" id="UP000815325"/>
    </source>
</evidence>
<dbReference type="InterPro" id="IPR017384">
    <property type="entry name" value="NADH_Ub_cplx-1_asu_su-1"/>
</dbReference>
<sequence length="65" mass="7667">MGWNAVPGAVIITGILAATIWGVEQLNQIREEKPLWSYNKDYYQRAILRRDWYLKREAELMQGNK</sequence>
<proteinExistence type="predicted"/>
<dbReference type="Proteomes" id="UP000815325">
    <property type="component" value="Unassembled WGS sequence"/>
</dbReference>